<dbReference type="PANTHER" id="PTHR43157:SF31">
    <property type="entry name" value="PHOSPHATIDYLINOSITOL-GLYCAN BIOSYNTHESIS CLASS F PROTEIN"/>
    <property type="match status" value="1"/>
</dbReference>
<dbReference type="SUPFAM" id="SSF51735">
    <property type="entry name" value="NAD(P)-binding Rossmann-fold domains"/>
    <property type="match status" value="1"/>
</dbReference>
<dbReference type="InterPro" id="IPR036291">
    <property type="entry name" value="NAD(P)-bd_dom_sf"/>
</dbReference>
<organism evidence="2 3">
    <name type="scientific">Seiridium cardinale</name>
    <dbReference type="NCBI Taxonomy" id="138064"/>
    <lineage>
        <taxon>Eukaryota</taxon>
        <taxon>Fungi</taxon>
        <taxon>Dikarya</taxon>
        <taxon>Ascomycota</taxon>
        <taxon>Pezizomycotina</taxon>
        <taxon>Sordariomycetes</taxon>
        <taxon>Xylariomycetidae</taxon>
        <taxon>Amphisphaeriales</taxon>
        <taxon>Sporocadaceae</taxon>
        <taxon>Seiridium</taxon>
    </lineage>
</organism>
<dbReference type="PANTHER" id="PTHR43157">
    <property type="entry name" value="PHOSPHATIDYLINOSITOL-GLYCAN BIOSYNTHESIS CLASS F PROTEIN-RELATED"/>
    <property type="match status" value="1"/>
</dbReference>
<dbReference type="InterPro" id="IPR002347">
    <property type="entry name" value="SDR_fam"/>
</dbReference>
<dbReference type="Pfam" id="PF00106">
    <property type="entry name" value="adh_short"/>
    <property type="match status" value="1"/>
</dbReference>
<dbReference type="PRINTS" id="PR00081">
    <property type="entry name" value="GDHRDH"/>
</dbReference>
<evidence type="ECO:0000256" key="1">
    <source>
        <dbReference type="ARBA" id="ARBA00023002"/>
    </source>
</evidence>
<keyword evidence="3" id="KW-1185">Reference proteome</keyword>
<evidence type="ECO:0000313" key="2">
    <source>
        <dbReference type="EMBL" id="KAK9784085.1"/>
    </source>
</evidence>
<dbReference type="EMBL" id="JARVKM010000001">
    <property type="protein sequence ID" value="KAK9784085.1"/>
    <property type="molecule type" value="Genomic_DNA"/>
</dbReference>
<name>A0ABR2YAP2_9PEZI</name>
<dbReference type="Proteomes" id="UP001465668">
    <property type="component" value="Unassembled WGS sequence"/>
</dbReference>
<keyword evidence="1" id="KW-0560">Oxidoreductase</keyword>
<reference evidence="2 3" key="1">
    <citation type="submission" date="2024-02" db="EMBL/GenBank/DDBJ databases">
        <title>First draft genome assembly of two strains of Seiridium cardinale.</title>
        <authorList>
            <person name="Emiliani G."/>
            <person name="Scali E."/>
        </authorList>
    </citation>
    <scope>NUCLEOTIDE SEQUENCE [LARGE SCALE GENOMIC DNA]</scope>
    <source>
        <strain evidence="2 3">BM-138-000479</strain>
    </source>
</reference>
<protein>
    <submittedName>
        <fullName evidence="2">Short-chain dehydrogenase/reductase</fullName>
    </submittedName>
</protein>
<evidence type="ECO:0000313" key="3">
    <source>
        <dbReference type="Proteomes" id="UP001465668"/>
    </source>
</evidence>
<dbReference type="Gene3D" id="3.40.50.720">
    <property type="entry name" value="NAD(P)-binding Rossmann-like Domain"/>
    <property type="match status" value="1"/>
</dbReference>
<proteinExistence type="predicted"/>
<accession>A0ABR2YAP2</accession>
<comment type="caution">
    <text evidence="2">The sequence shown here is derived from an EMBL/GenBank/DDBJ whole genome shotgun (WGS) entry which is preliminary data.</text>
</comment>
<sequence length="298" mass="32931">MTTLARTIVATGASSGLGFEAVKQLLQQSQPYKFIIGARNLQTTQAAFDKVEYDATTHSVSILPLDLADLRTIKPFAQRTLETLEKDKIDILFLNAGMNKAADGPGLHGSKWCEAYLVNHLSQHYLVQLLRHKLSASHSRVVVVSSGLIRGVKEADIEAFQNNLKADSGADGFKVYHASKFVQFLGAHWWRRQLGTSATVLAVSPGLVVGTGLGRHLDTKPNLDHIPDKLTVEDGAKNLLRAFDQDDFPEDPEQILLTSWGEWWPKDIYALSLDKNLQDQWCPSREDIEAEAGITSSL</sequence>
<gene>
    <name evidence="2" type="ORF">SCAR479_00644</name>
</gene>